<keyword evidence="5" id="KW-0597">Phosphoprotein</keyword>
<dbReference type="Pfam" id="PF18719">
    <property type="entry name" value="ArlS_N"/>
    <property type="match status" value="1"/>
</dbReference>
<dbReference type="SUPFAM" id="SSF55874">
    <property type="entry name" value="ATPase domain of HSP90 chaperone/DNA topoisomerase II/histidine kinase"/>
    <property type="match status" value="1"/>
</dbReference>
<dbReference type="CDD" id="cd00082">
    <property type="entry name" value="HisKA"/>
    <property type="match status" value="1"/>
</dbReference>
<proteinExistence type="predicted"/>
<sequence length="513" mass="58864">MNLIHHYNKKETRRSSLTLKWVAIVATTIMVSFVIFSLTIYSLIKSQSLEQESDVTKNVVRTFEQRLVNINEPFQVSNVVTTLSPNTLRLISGNSPNYNRKENGVFDDDILATLTNKDINIYIFDPQKNLVFSNSNWVSNEDLKSVNQKKASELIYKTRGGMHFRNAERIYSNDNRKLLGTLVVDNRMVQTNKLLKQLQQSMVFLSILAIIFFLVASYFIVDGIVKPIKRMTKISREIDQDPNARERMPNIRRNDELGELVVNFNKMLDRIQNYILQQKQFVGDVSHELRTPVAVIQGHLNLLERWGKDDPQILEESIHASLQETDRMKHLIQEMLDLTRAEQVDIQFPDKVSDVNEVLIRTVNDMKMIHKDFTINLDIADLKPDTIIKMYRNHLEQLLIILIDNAIKYSTDRKEVNVSASTENKSVIIAVQDFGEGIDSVEQEKIFNRFYRVDKARTREKGGNGLGLSIAKKLTESYHGTIGVTSILGTGSTFRLKFPLLKKKSLTGSQATK</sequence>
<evidence type="ECO:0000256" key="2">
    <source>
        <dbReference type="ARBA" id="ARBA00004141"/>
    </source>
</evidence>
<dbReference type="SUPFAM" id="SSF47384">
    <property type="entry name" value="Homodimeric domain of signal transducing histidine kinase"/>
    <property type="match status" value="1"/>
</dbReference>
<dbReference type="InterPro" id="IPR005467">
    <property type="entry name" value="His_kinase_dom"/>
</dbReference>
<dbReference type="PROSITE" id="PS50885">
    <property type="entry name" value="HAMP"/>
    <property type="match status" value="1"/>
</dbReference>
<dbReference type="GO" id="GO:0016020">
    <property type="term" value="C:membrane"/>
    <property type="evidence" value="ECO:0007669"/>
    <property type="project" value="UniProtKB-SubCell"/>
</dbReference>
<name>A0A6G7B905_9LACO</name>
<reference evidence="15 16" key="1">
    <citation type="submission" date="2020-02" db="EMBL/GenBank/DDBJ databases">
        <title>Complete genome sequences of six Lactobacillus iners strains isolated from the human vagina.</title>
        <authorList>
            <person name="France M.T."/>
            <person name="Rutt L."/>
            <person name="Narina S."/>
            <person name="Arbaugh S."/>
            <person name="Humphrys M.S."/>
            <person name="Ma B."/>
            <person name="Hayward M.R."/>
            <person name="Relman D."/>
            <person name="Kwon D.S."/>
            <person name="Ravel J."/>
        </authorList>
    </citation>
    <scope>NUCLEOTIDE SEQUENCE [LARGE SCALE GENOMIC DNA]</scope>
    <source>
        <strain evidence="15 16">C0210C1</strain>
    </source>
</reference>
<dbReference type="PANTHER" id="PTHR45528">
    <property type="entry name" value="SENSOR HISTIDINE KINASE CPXA"/>
    <property type="match status" value="1"/>
</dbReference>
<dbReference type="InterPro" id="IPR041610">
    <property type="entry name" value="ArlS_N"/>
</dbReference>
<dbReference type="PRINTS" id="PR00344">
    <property type="entry name" value="BCTRLSENSOR"/>
</dbReference>
<dbReference type="InterPro" id="IPR003594">
    <property type="entry name" value="HATPase_dom"/>
</dbReference>
<dbReference type="Pfam" id="PF00512">
    <property type="entry name" value="HisKA"/>
    <property type="match status" value="1"/>
</dbReference>
<evidence type="ECO:0000256" key="5">
    <source>
        <dbReference type="ARBA" id="ARBA00022553"/>
    </source>
</evidence>
<dbReference type="CDD" id="cd06225">
    <property type="entry name" value="HAMP"/>
    <property type="match status" value="1"/>
</dbReference>
<dbReference type="Gene3D" id="1.10.287.130">
    <property type="match status" value="1"/>
</dbReference>
<dbReference type="SMART" id="SM00388">
    <property type="entry name" value="HisKA"/>
    <property type="match status" value="1"/>
</dbReference>
<comment type="subcellular location">
    <subcellularLocation>
        <location evidence="2">Membrane</location>
        <topology evidence="2">Multi-pass membrane protein</topology>
    </subcellularLocation>
</comment>
<feature type="transmembrane region" description="Helical" evidence="12">
    <location>
        <begin position="21"/>
        <end position="44"/>
    </location>
</feature>
<evidence type="ECO:0000256" key="4">
    <source>
        <dbReference type="ARBA" id="ARBA00015735"/>
    </source>
</evidence>
<dbReference type="SUPFAM" id="SSF158472">
    <property type="entry name" value="HAMP domain-like"/>
    <property type="match status" value="1"/>
</dbReference>
<dbReference type="FunFam" id="3.30.565.10:FF:000006">
    <property type="entry name" value="Sensor histidine kinase WalK"/>
    <property type="match status" value="1"/>
</dbReference>
<dbReference type="Proteomes" id="UP000501676">
    <property type="component" value="Chromosome"/>
</dbReference>
<dbReference type="InterPro" id="IPR004358">
    <property type="entry name" value="Sig_transdc_His_kin-like_C"/>
</dbReference>
<dbReference type="InterPro" id="IPR050398">
    <property type="entry name" value="HssS/ArlS-like"/>
</dbReference>
<dbReference type="EMBL" id="CP049228">
    <property type="protein sequence ID" value="QIH23890.1"/>
    <property type="molecule type" value="Genomic_DNA"/>
</dbReference>
<accession>A0A6G7B905</accession>
<evidence type="ECO:0000256" key="1">
    <source>
        <dbReference type="ARBA" id="ARBA00000085"/>
    </source>
</evidence>
<keyword evidence="8 15" id="KW-0418">Kinase</keyword>
<evidence type="ECO:0000313" key="15">
    <source>
        <dbReference type="EMBL" id="QIH23890.1"/>
    </source>
</evidence>
<evidence type="ECO:0000256" key="6">
    <source>
        <dbReference type="ARBA" id="ARBA00022679"/>
    </source>
</evidence>
<dbReference type="InterPro" id="IPR036890">
    <property type="entry name" value="HATPase_C_sf"/>
</dbReference>
<evidence type="ECO:0000259" key="13">
    <source>
        <dbReference type="PROSITE" id="PS50109"/>
    </source>
</evidence>
<evidence type="ECO:0000313" key="16">
    <source>
        <dbReference type="Proteomes" id="UP000501676"/>
    </source>
</evidence>
<dbReference type="AlphaFoldDB" id="A0A6G7B905"/>
<keyword evidence="9 12" id="KW-1133">Transmembrane helix</keyword>
<evidence type="ECO:0000256" key="8">
    <source>
        <dbReference type="ARBA" id="ARBA00022777"/>
    </source>
</evidence>
<dbReference type="Pfam" id="PF00672">
    <property type="entry name" value="HAMP"/>
    <property type="match status" value="1"/>
</dbReference>
<feature type="domain" description="HAMP" evidence="14">
    <location>
        <begin position="222"/>
        <end position="276"/>
    </location>
</feature>
<keyword evidence="6" id="KW-0808">Transferase</keyword>
<keyword evidence="10" id="KW-0902">Two-component regulatory system</keyword>
<keyword evidence="11 12" id="KW-0472">Membrane</keyword>
<dbReference type="EC" id="2.7.13.3" evidence="3"/>
<evidence type="ECO:0000259" key="14">
    <source>
        <dbReference type="PROSITE" id="PS50885"/>
    </source>
</evidence>
<dbReference type="RefSeq" id="WP_164824015.1">
    <property type="nucleotide sequence ID" value="NZ_CP049228.1"/>
</dbReference>
<keyword evidence="7 12" id="KW-0812">Transmembrane</keyword>
<comment type="catalytic activity">
    <reaction evidence="1">
        <text>ATP + protein L-histidine = ADP + protein N-phospho-L-histidine.</text>
        <dbReference type="EC" id="2.7.13.3"/>
    </reaction>
</comment>
<dbReference type="SMART" id="SM00304">
    <property type="entry name" value="HAMP"/>
    <property type="match status" value="1"/>
</dbReference>
<dbReference type="PANTHER" id="PTHR45528:SF12">
    <property type="entry name" value="SENSOR HISTIDINE KINASE ARSS"/>
    <property type="match status" value="1"/>
</dbReference>
<dbReference type="Gene3D" id="6.10.340.10">
    <property type="match status" value="1"/>
</dbReference>
<dbReference type="InterPro" id="IPR036097">
    <property type="entry name" value="HisK_dim/P_sf"/>
</dbReference>
<dbReference type="InterPro" id="IPR003661">
    <property type="entry name" value="HisK_dim/P_dom"/>
</dbReference>
<evidence type="ECO:0000256" key="12">
    <source>
        <dbReference type="SAM" id="Phobius"/>
    </source>
</evidence>
<evidence type="ECO:0000256" key="9">
    <source>
        <dbReference type="ARBA" id="ARBA00022989"/>
    </source>
</evidence>
<dbReference type="FunFam" id="1.10.287.130:FF:000001">
    <property type="entry name" value="Two-component sensor histidine kinase"/>
    <property type="match status" value="1"/>
</dbReference>
<evidence type="ECO:0000256" key="7">
    <source>
        <dbReference type="ARBA" id="ARBA00022692"/>
    </source>
</evidence>
<organism evidence="15 16">
    <name type="scientific">Lactobacillus iners</name>
    <dbReference type="NCBI Taxonomy" id="147802"/>
    <lineage>
        <taxon>Bacteria</taxon>
        <taxon>Bacillati</taxon>
        <taxon>Bacillota</taxon>
        <taxon>Bacilli</taxon>
        <taxon>Lactobacillales</taxon>
        <taxon>Lactobacillaceae</taxon>
        <taxon>Lactobacillus</taxon>
    </lineage>
</organism>
<dbReference type="Pfam" id="PF02518">
    <property type="entry name" value="HATPase_c"/>
    <property type="match status" value="1"/>
</dbReference>
<dbReference type="InterPro" id="IPR003660">
    <property type="entry name" value="HAMP_dom"/>
</dbReference>
<feature type="transmembrane region" description="Helical" evidence="12">
    <location>
        <begin position="202"/>
        <end position="221"/>
    </location>
</feature>
<dbReference type="PROSITE" id="PS50109">
    <property type="entry name" value="HIS_KIN"/>
    <property type="match status" value="1"/>
</dbReference>
<evidence type="ECO:0000256" key="3">
    <source>
        <dbReference type="ARBA" id="ARBA00012438"/>
    </source>
</evidence>
<protein>
    <recommendedName>
        <fullName evidence="4">Signal transduction histidine-protein kinase ArlS</fullName>
        <ecNumber evidence="3">2.7.13.3</ecNumber>
    </recommendedName>
</protein>
<dbReference type="SMART" id="SM00387">
    <property type="entry name" value="HATPase_c"/>
    <property type="match status" value="1"/>
</dbReference>
<dbReference type="Gene3D" id="3.30.565.10">
    <property type="entry name" value="Histidine kinase-like ATPase, C-terminal domain"/>
    <property type="match status" value="1"/>
</dbReference>
<gene>
    <name evidence="15" type="ORF">G6Z83_04120</name>
</gene>
<evidence type="ECO:0000256" key="10">
    <source>
        <dbReference type="ARBA" id="ARBA00023012"/>
    </source>
</evidence>
<evidence type="ECO:0000256" key="11">
    <source>
        <dbReference type="ARBA" id="ARBA00023136"/>
    </source>
</evidence>
<dbReference type="GO" id="GO:0000155">
    <property type="term" value="F:phosphorelay sensor kinase activity"/>
    <property type="evidence" value="ECO:0007669"/>
    <property type="project" value="InterPro"/>
</dbReference>
<feature type="domain" description="Histidine kinase" evidence="13">
    <location>
        <begin position="284"/>
        <end position="502"/>
    </location>
</feature>